<keyword evidence="2" id="KW-1185">Reference proteome</keyword>
<organism evidence="1 2">
    <name type="scientific">Aspergillus aculeatinus CBS 121060</name>
    <dbReference type="NCBI Taxonomy" id="1448322"/>
    <lineage>
        <taxon>Eukaryota</taxon>
        <taxon>Fungi</taxon>
        <taxon>Dikarya</taxon>
        <taxon>Ascomycota</taxon>
        <taxon>Pezizomycotina</taxon>
        <taxon>Eurotiomycetes</taxon>
        <taxon>Eurotiomycetidae</taxon>
        <taxon>Eurotiales</taxon>
        <taxon>Aspergillaceae</taxon>
        <taxon>Aspergillus</taxon>
        <taxon>Aspergillus subgen. Circumdati</taxon>
    </lineage>
</organism>
<dbReference type="EMBL" id="KZ824979">
    <property type="protein sequence ID" value="RAH66866.1"/>
    <property type="molecule type" value="Genomic_DNA"/>
</dbReference>
<evidence type="ECO:0000313" key="2">
    <source>
        <dbReference type="Proteomes" id="UP000249661"/>
    </source>
</evidence>
<proteinExistence type="predicted"/>
<gene>
    <name evidence="1" type="ORF">BO66DRAFT_169136</name>
</gene>
<evidence type="ECO:0000313" key="1">
    <source>
        <dbReference type="EMBL" id="RAH66866.1"/>
    </source>
</evidence>
<protein>
    <submittedName>
        <fullName evidence="1">Uncharacterized protein</fullName>
    </submittedName>
</protein>
<accession>A0ACD1GZT6</accession>
<dbReference type="Proteomes" id="UP000249661">
    <property type="component" value="Unassembled WGS sequence"/>
</dbReference>
<reference evidence="1" key="1">
    <citation type="submission" date="2018-02" db="EMBL/GenBank/DDBJ databases">
        <title>The genomes of Aspergillus section Nigri reveals drivers in fungal speciation.</title>
        <authorList>
            <consortium name="DOE Joint Genome Institute"/>
            <person name="Vesth T.C."/>
            <person name="Nybo J."/>
            <person name="Theobald S."/>
            <person name="Brandl J."/>
            <person name="Frisvad J.C."/>
            <person name="Nielsen K.F."/>
            <person name="Lyhne E.K."/>
            <person name="Kogle M.E."/>
            <person name="Kuo A."/>
            <person name="Riley R."/>
            <person name="Clum A."/>
            <person name="Nolan M."/>
            <person name="Lipzen A."/>
            <person name="Salamov A."/>
            <person name="Henrissat B."/>
            <person name="Wiebenga A."/>
            <person name="De vries R.P."/>
            <person name="Grigoriev I.V."/>
            <person name="Mortensen U.H."/>
            <person name="Andersen M.R."/>
            <person name="Baker S.E."/>
        </authorList>
    </citation>
    <scope>NUCLEOTIDE SEQUENCE</scope>
    <source>
        <strain evidence="1">CBS 121060</strain>
    </source>
</reference>
<sequence length="71" mass="8040">MRRRIDRGDDRMGTDKNSEGGRRAETGRRCRAGREGMTRKMNIGLHLLALYTVLECGIYGVAWVKDYVGGH</sequence>
<name>A0ACD1GZT6_9EURO</name>